<dbReference type="SUPFAM" id="SSF51735">
    <property type="entry name" value="NAD(P)-binding Rossmann-fold domains"/>
    <property type="match status" value="1"/>
</dbReference>
<dbReference type="Proteomes" id="UP000515703">
    <property type="component" value="Chromosome"/>
</dbReference>
<dbReference type="PANTHER" id="PTHR24320:SF152">
    <property type="entry name" value="SHORT-CHAIN DEHYDROGENASE_REDUCTASE FAMILY PROTEIN"/>
    <property type="match status" value="1"/>
</dbReference>
<dbReference type="PANTHER" id="PTHR24320">
    <property type="entry name" value="RETINOL DEHYDROGENASE"/>
    <property type="match status" value="1"/>
</dbReference>
<dbReference type="PRINTS" id="PR00081">
    <property type="entry name" value="GDHRDH"/>
</dbReference>
<keyword evidence="4" id="KW-1185">Reference proteome</keyword>
<sequence length="324" mass="36165">MTTEINSSKKTIIITGGNSGLGYECAKNVAKDNKNNYVILACRNAMKAKAAVDSLIKETSNNNIFTMELDLASLESVRNFVSQYSNSNYPPLYGLVCNAGLIMVDKTYYTKDGFESTFGINHLGHFLLVNMLLEKMINSSRIIFVSSGTHDPEQKTIVAPPVYESARLLAYPKEMSQNESMITVGQRRYSTSKLCNIYCTYELAERITKETNKNITVNAFNPGQMPGTGFSRTFPPLMKLMLKHILPVLTLFHKNATTAKTSGKALASLLLNPELNETTGKYFDGTKEIRSSELSYNKENRKDLWRTSVELTKLNKAETILGLD</sequence>
<comment type="similarity">
    <text evidence="1">Belongs to the short-chain dehydrogenases/reductases (SDR) family.</text>
</comment>
<protein>
    <submittedName>
        <fullName evidence="3">Dehydrogenase/reductase</fullName>
    </submittedName>
</protein>
<dbReference type="GO" id="GO:0016491">
    <property type="term" value="F:oxidoreductase activity"/>
    <property type="evidence" value="ECO:0007669"/>
    <property type="project" value="UniProtKB-KW"/>
</dbReference>
<evidence type="ECO:0000313" key="3">
    <source>
        <dbReference type="EMBL" id="BCK01073.1"/>
    </source>
</evidence>
<dbReference type="AlphaFoldDB" id="A0A7I8DS23"/>
<proteinExistence type="inferred from homology"/>
<reference evidence="3 4" key="1">
    <citation type="submission" date="2020-08" db="EMBL/GenBank/DDBJ databases">
        <title>Draft genome sequencing of an Anaerocolumna strain isolated from anoxic soil subjected to BSD treatment.</title>
        <authorList>
            <person name="Uek A."/>
            <person name="Tonouchi A."/>
        </authorList>
    </citation>
    <scope>NUCLEOTIDE SEQUENCE [LARGE SCALE GENOMIC DNA]</scope>
    <source>
        <strain evidence="3 4">CTTW</strain>
    </source>
</reference>
<evidence type="ECO:0000256" key="1">
    <source>
        <dbReference type="ARBA" id="ARBA00006484"/>
    </source>
</evidence>
<dbReference type="KEGG" id="acht:bsdcttw_41130"/>
<dbReference type="EMBL" id="AP023368">
    <property type="protein sequence ID" value="BCK01073.1"/>
    <property type="molecule type" value="Genomic_DNA"/>
</dbReference>
<dbReference type="Pfam" id="PF00106">
    <property type="entry name" value="adh_short"/>
    <property type="match status" value="1"/>
</dbReference>
<dbReference type="Gene3D" id="3.40.50.720">
    <property type="entry name" value="NAD(P)-binding Rossmann-like Domain"/>
    <property type="match status" value="1"/>
</dbReference>
<dbReference type="RefSeq" id="WP_185256682.1">
    <property type="nucleotide sequence ID" value="NZ_AP023368.1"/>
</dbReference>
<accession>A0A7I8DS23</accession>
<dbReference type="InterPro" id="IPR036291">
    <property type="entry name" value="NAD(P)-bd_dom_sf"/>
</dbReference>
<reference evidence="3 4" key="2">
    <citation type="submission" date="2020-08" db="EMBL/GenBank/DDBJ databases">
        <authorList>
            <person name="Ueki A."/>
            <person name="Tonouchi A."/>
        </authorList>
    </citation>
    <scope>NUCLEOTIDE SEQUENCE [LARGE SCALE GENOMIC DNA]</scope>
    <source>
        <strain evidence="3 4">CTTW</strain>
    </source>
</reference>
<evidence type="ECO:0000256" key="2">
    <source>
        <dbReference type="ARBA" id="ARBA00023002"/>
    </source>
</evidence>
<organism evidence="3 4">
    <name type="scientific">Anaerocolumna chitinilytica</name>
    <dbReference type="NCBI Taxonomy" id="1727145"/>
    <lineage>
        <taxon>Bacteria</taxon>
        <taxon>Bacillati</taxon>
        <taxon>Bacillota</taxon>
        <taxon>Clostridia</taxon>
        <taxon>Lachnospirales</taxon>
        <taxon>Lachnospiraceae</taxon>
        <taxon>Anaerocolumna</taxon>
    </lineage>
</organism>
<name>A0A7I8DS23_9FIRM</name>
<evidence type="ECO:0000313" key="4">
    <source>
        <dbReference type="Proteomes" id="UP000515703"/>
    </source>
</evidence>
<dbReference type="InterPro" id="IPR002347">
    <property type="entry name" value="SDR_fam"/>
</dbReference>
<keyword evidence="2" id="KW-0560">Oxidoreductase</keyword>
<gene>
    <name evidence="3" type="ORF">bsdcttw_41130</name>
</gene>